<organism evidence="13 14">
    <name type="scientific">Micromonospora polyrhachis</name>
    <dbReference type="NCBI Taxonomy" id="1282883"/>
    <lineage>
        <taxon>Bacteria</taxon>
        <taxon>Bacillati</taxon>
        <taxon>Actinomycetota</taxon>
        <taxon>Actinomycetes</taxon>
        <taxon>Micromonosporales</taxon>
        <taxon>Micromonosporaceae</taxon>
        <taxon>Micromonospora</taxon>
    </lineage>
</organism>
<dbReference type="Pfam" id="PF23539">
    <property type="entry name" value="DUF7134"/>
    <property type="match status" value="1"/>
</dbReference>
<keyword evidence="8" id="KW-0902">Two-component regulatory system</keyword>
<dbReference type="EMBL" id="JACHJW010000001">
    <property type="protein sequence ID" value="MBB4957091.1"/>
    <property type="molecule type" value="Genomic_DNA"/>
</dbReference>
<evidence type="ECO:0000313" key="13">
    <source>
        <dbReference type="EMBL" id="MBB4957091.1"/>
    </source>
</evidence>
<dbReference type="Gene3D" id="1.20.5.1930">
    <property type="match status" value="1"/>
</dbReference>
<gene>
    <name evidence="13" type="ORF">FHR38_000824</name>
</gene>
<evidence type="ECO:0000256" key="5">
    <source>
        <dbReference type="ARBA" id="ARBA00022741"/>
    </source>
</evidence>
<protein>
    <recommendedName>
        <fullName evidence="2">histidine kinase</fullName>
        <ecNumber evidence="2">2.7.13.3</ecNumber>
    </recommendedName>
</protein>
<comment type="caution">
    <text evidence="13">The sequence shown here is derived from an EMBL/GenBank/DDBJ whole genome shotgun (WGS) entry which is preliminary data.</text>
</comment>
<evidence type="ECO:0000259" key="12">
    <source>
        <dbReference type="Pfam" id="PF23539"/>
    </source>
</evidence>
<evidence type="ECO:0000256" key="3">
    <source>
        <dbReference type="ARBA" id="ARBA00022553"/>
    </source>
</evidence>
<feature type="domain" description="Signal transduction histidine kinase subgroup 3 dimerisation and phosphoacceptor" evidence="11">
    <location>
        <begin position="187"/>
        <end position="250"/>
    </location>
</feature>
<evidence type="ECO:0000256" key="9">
    <source>
        <dbReference type="SAM" id="MobiDB-lite"/>
    </source>
</evidence>
<evidence type="ECO:0000256" key="10">
    <source>
        <dbReference type="SAM" id="Phobius"/>
    </source>
</evidence>
<feature type="region of interest" description="Disordered" evidence="9">
    <location>
        <begin position="256"/>
        <end position="277"/>
    </location>
</feature>
<sequence length="277" mass="29216">MNLTGVVSPTRQPIFVDTTLAVATAAAVLLAMTALGSPESRPVSPYGYLFGIAVAAPILARRRAPQMALLVSTAILLTYYGLDFPGFSPFLALAVPLYTVAVTGRLRTGVLVAIAVAALGVLSRAVEIGSVLRSLPGSLTDTALIVGSMLLGDVVRARRILRRELAEGLRRAVREAERESERRVMSERLDIARELHDVLAHSIAVIGVQANVAAELLDSDPVRARSAVETIRVTGEETLTDLADTIRLLRVGADVEPSPELESAATPVDGAGPPSGR</sequence>
<dbReference type="PANTHER" id="PTHR24421:SF10">
    <property type="entry name" value="NITRATE_NITRITE SENSOR PROTEIN NARQ"/>
    <property type="match status" value="1"/>
</dbReference>
<dbReference type="InterPro" id="IPR055558">
    <property type="entry name" value="DUF7134"/>
</dbReference>
<evidence type="ECO:0000256" key="2">
    <source>
        <dbReference type="ARBA" id="ARBA00012438"/>
    </source>
</evidence>
<evidence type="ECO:0000256" key="1">
    <source>
        <dbReference type="ARBA" id="ARBA00000085"/>
    </source>
</evidence>
<keyword evidence="10" id="KW-0472">Membrane</keyword>
<dbReference type="GO" id="GO:0016020">
    <property type="term" value="C:membrane"/>
    <property type="evidence" value="ECO:0007669"/>
    <property type="project" value="InterPro"/>
</dbReference>
<keyword evidence="10" id="KW-0812">Transmembrane</keyword>
<dbReference type="GO" id="GO:0046983">
    <property type="term" value="F:protein dimerization activity"/>
    <property type="evidence" value="ECO:0007669"/>
    <property type="project" value="InterPro"/>
</dbReference>
<name>A0A7W7WME4_9ACTN</name>
<evidence type="ECO:0000256" key="7">
    <source>
        <dbReference type="ARBA" id="ARBA00022840"/>
    </source>
</evidence>
<evidence type="ECO:0000313" key="14">
    <source>
        <dbReference type="Proteomes" id="UP000578819"/>
    </source>
</evidence>
<dbReference type="GO" id="GO:0000155">
    <property type="term" value="F:phosphorelay sensor kinase activity"/>
    <property type="evidence" value="ECO:0007669"/>
    <property type="project" value="InterPro"/>
</dbReference>
<feature type="transmembrane region" description="Helical" evidence="10">
    <location>
        <begin position="14"/>
        <end position="37"/>
    </location>
</feature>
<keyword evidence="5" id="KW-0547">Nucleotide-binding</keyword>
<dbReference type="EC" id="2.7.13.3" evidence="2"/>
<reference evidence="13 14" key="1">
    <citation type="submission" date="2020-08" db="EMBL/GenBank/DDBJ databases">
        <title>Sequencing the genomes of 1000 actinobacteria strains.</title>
        <authorList>
            <person name="Klenk H.-P."/>
        </authorList>
    </citation>
    <scope>NUCLEOTIDE SEQUENCE [LARGE SCALE GENOMIC DNA]</scope>
    <source>
        <strain evidence="13 14">DSM 45886</strain>
    </source>
</reference>
<dbReference type="Pfam" id="PF07730">
    <property type="entry name" value="HisKA_3"/>
    <property type="match status" value="1"/>
</dbReference>
<dbReference type="GO" id="GO:0005524">
    <property type="term" value="F:ATP binding"/>
    <property type="evidence" value="ECO:0007669"/>
    <property type="project" value="UniProtKB-KW"/>
</dbReference>
<dbReference type="AlphaFoldDB" id="A0A7W7WME4"/>
<keyword evidence="6 13" id="KW-0418">Kinase</keyword>
<accession>A0A7W7WME4</accession>
<keyword evidence="14" id="KW-1185">Reference proteome</keyword>
<proteinExistence type="predicted"/>
<dbReference type="PANTHER" id="PTHR24421">
    <property type="entry name" value="NITRATE/NITRITE SENSOR PROTEIN NARX-RELATED"/>
    <property type="match status" value="1"/>
</dbReference>
<keyword evidence="10" id="KW-1133">Transmembrane helix</keyword>
<feature type="transmembrane region" description="Helical" evidence="10">
    <location>
        <begin position="43"/>
        <end position="60"/>
    </location>
</feature>
<dbReference type="InterPro" id="IPR050482">
    <property type="entry name" value="Sensor_HK_TwoCompSys"/>
</dbReference>
<dbReference type="Proteomes" id="UP000578819">
    <property type="component" value="Unassembled WGS sequence"/>
</dbReference>
<evidence type="ECO:0000256" key="4">
    <source>
        <dbReference type="ARBA" id="ARBA00022679"/>
    </source>
</evidence>
<evidence type="ECO:0000256" key="6">
    <source>
        <dbReference type="ARBA" id="ARBA00022777"/>
    </source>
</evidence>
<keyword evidence="4" id="KW-0808">Transferase</keyword>
<keyword evidence="7" id="KW-0067">ATP-binding</keyword>
<evidence type="ECO:0000256" key="8">
    <source>
        <dbReference type="ARBA" id="ARBA00023012"/>
    </source>
</evidence>
<evidence type="ECO:0000259" key="11">
    <source>
        <dbReference type="Pfam" id="PF07730"/>
    </source>
</evidence>
<feature type="transmembrane region" description="Helical" evidence="10">
    <location>
        <begin position="67"/>
        <end position="88"/>
    </location>
</feature>
<dbReference type="RefSeq" id="WP_184532883.1">
    <property type="nucleotide sequence ID" value="NZ_JACHJW010000001.1"/>
</dbReference>
<dbReference type="InterPro" id="IPR011712">
    <property type="entry name" value="Sig_transdc_His_kin_sub3_dim/P"/>
</dbReference>
<feature type="domain" description="DUF7134" evidence="12">
    <location>
        <begin position="11"/>
        <end position="159"/>
    </location>
</feature>
<feature type="transmembrane region" description="Helical" evidence="10">
    <location>
        <begin position="108"/>
        <end position="126"/>
    </location>
</feature>
<comment type="catalytic activity">
    <reaction evidence="1">
        <text>ATP + protein L-histidine = ADP + protein N-phospho-L-histidine.</text>
        <dbReference type="EC" id="2.7.13.3"/>
    </reaction>
</comment>
<keyword evidence="3" id="KW-0597">Phosphoprotein</keyword>